<sequence length="224" mass="22596">MALHRRGGVVSMLPPLLLLVLSMMSWCCGGGAAARPAPPSPSPDPVPGFVRSWCAGTEYPALCDATLAPYAAAVGSSPARLSWAALTAARGGARAATAAVKAVAAAGHLAPAAAEAARDCVSMLGGAEDLLRQSAEAMARLGKEERRRGGQAASSRRDARFEVGSVQAWASAALTDGDMCVEGFRAEAAGGGGVREAVRGHVVGVVHLTANALGIVNAMAKKMP</sequence>
<feature type="signal peptide" evidence="2">
    <location>
        <begin position="1"/>
        <end position="33"/>
    </location>
</feature>
<keyword evidence="5" id="KW-1185">Reference proteome</keyword>
<evidence type="ECO:0000256" key="2">
    <source>
        <dbReference type="SAM" id="SignalP"/>
    </source>
</evidence>
<evidence type="ECO:0000313" key="4">
    <source>
        <dbReference type="EMBL" id="KAG2547945.1"/>
    </source>
</evidence>
<evidence type="ECO:0000313" key="5">
    <source>
        <dbReference type="Proteomes" id="UP000823388"/>
    </source>
</evidence>
<name>A0A8T0NGN7_PANVG</name>
<organism evidence="4 5">
    <name type="scientific">Panicum virgatum</name>
    <name type="common">Blackwell switchgrass</name>
    <dbReference type="NCBI Taxonomy" id="38727"/>
    <lineage>
        <taxon>Eukaryota</taxon>
        <taxon>Viridiplantae</taxon>
        <taxon>Streptophyta</taxon>
        <taxon>Embryophyta</taxon>
        <taxon>Tracheophyta</taxon>
        <taxon>Spermatophyta</taxon>
        <taxon>Magnoliopsida</taxon>
        <taxon>Liliopsida</taxon>
        <taxon>Poales</taxon>
        <taxon>Poaceae</taxon>
        <taxon>PACMAD clade</taxon>
        <taxon>Panicoideae</taxon>
        <taxon>Panicodae</taxon>
        <taxon>Paniceae</taxon>
        <taxon>Panicinae</taxon>
        <taxon>Panicum</taxon>
        <taxon>Panicum sect. Hiantes</taxon>
    </lineage>
</organism>
<evidence type="ECO:0000256" key="1">
    <source>
        <dbReference type="ARBA" id="ARBA00022729"/>
    </source>
</evidence>
<accession>A0A8T0NGN7</accession>
<dbReference type="PANTHER" id="PTHR31080">
    <property type="entry name" value="PECTINESTERASE INHIBITOR-LIKE"/>
    <property type="match status" value="1"/>
</dbReference>
<dbReference type="InterPro" id="IPR035513">
    <property type="entry name" value="Invertase/methylesterase_inhib"/>
</dbReference>
<comment type="caution">
    <text evidence="4">The sequence shown here is derived from an EMBL/GenBank/DDBJ whole genome shotgun (WGS) entry which is preliminary data.</text>
</comment>
<dbReference type="NCBIfam" id="TIGR01614">
    <property type="entry name" value="PME_inhib"/>
    <property type="match status" value="1"/>
</dbReference>
<keyword evidence="1 2" id="KW-0732">Signal</keyword>
<dbReference type="AlphaFoldDB" id="A0A8T0NGN7"/>
<dbReference type="InterPro" id="IPR006501">
    <property type="entry name" value="Pectinesterase_inhib_dom"/>
</dbReference>
<dbReference type="CDD" id="cd15798">
    <property type="entry name" value="PMEI-like_3"/>
    <property type="match status" value="1"/>
</dbReference>
<dbReference type="SMART" id="SM00856">
    <property type="entry name" value="PMEI"/>
    <property type="match status" value="1"/>
</dbReference>
<gene>
    <name evidence="4" type="ORF">PVAP13_9KG142100</name>
</gene>
<evidence type="ECO:0000259" key="3">
    <source>
        <dbReference type="SMART" id="SM00856"/>
    </source>
</evidence>
<dbReference type="Proteomes" id="UP000823388">
    <property type="component" value="Chromosome 9K"/>
</dbReference>
<dbReference type="SUPFAM" id="SSF101148">
    <property type="entry name" value="Plant invertase/pectin methylesterase inhibitor"/>
    <property type="match status" value="1"/>
</dbReference>
<feature type="domain" description="Pectinesterase inhibitor" evidence="3">
    <location>
        <begin position="45"/>
        <end position="215"/>
    </location>
</feature>
<dbReference type="Pfam" id="PF04043">
    <property type="entry name" value="PMEI"/>
    <property type="match status" value="1"/>
</dbReference>
<dbReference type="InterPro" id="IPR051955">
    <property type="entry name" value="PME_Inhibitor"/>
</dbReference>
<dbReference type="OrthoDB" id="1430376at2759"/>
<dbReference type="PANTHER" id="PTHR31080:SF161">
    <property type="entry name" value="OS10G0508700 PROTEIN"/>
    <property type="match status" value="1"/>
</dbReference>
<reference evidence="4" key="1">
    <citation type="submission" date="2020-05" db="EMBL/GenBank/DDBJ databases">
        <title>WGS assembly of Panicum virgatum.</title>
        <authorList>
            <person name="Lovell J.T."/>
            <person name="Jenkins J."/>
            <person name="Shu S."/>
            <person name="Juenger T.E."/>
            <person name="Schmutz J."/>
        </authorList>
    </citation>
    <scope>NUCLEOTIDE SEQUENCE</scope>
    <source>
        <strain evidence="4">AP13</strain>
    </source>
</reference>
<dbReference type="EMBL" id="CM029053">
    <property type="protein sequence ID" value="KAG2547945.1"/>
    <property type="molecule type" value="Genomic_DNA"/>
</dbReference>
<proteinExistence type="predicted"/>
<protein>
    <recommendedName>
        <fullName evidence="3">Pectinesterase inhibitor domain-containing protein</fullName>
    </recommendedName>
</protein>
<feature type="chain" id="PRO_5035786166" description="Pectinesterase inhibitor domain-containing protein" evidence="2">
    <location>
        <begin position="34"/>
        <end position="224"/>
    </location>
</feature>
<dbReference type="Gene3D" id="1.20.140.40">
    <property type="entry name" value="Invertase/pectin methylesterase inhibitor family protein"/>
    <property type="match status" value="1"/>
</dbReference>
<dbReference type="GO" id="GO:0004857">
    <property type="term" value="F:enzyme inhibitor activity"/>
    <property type="evidence" value="ECO:0007669"/>
    <property type="project" value="InterPro"/>
</dbReference>